<organism evidence="2 3">
    <name type="scientific">Rhabdobacter roseus</name>
    <dbReference type="NCBI Taxonomy" id="1655419"/>
    <lineage>
        <taxon>Bacteria</taxon>
        <taxon>Pseudomonadati</taxon>
        <taxon>Bacteroidota</taxon>
        <taxon>Cytophagia</taxon>
        <taxon>Cytophagales</taxon>
        <taxon>Cytophagaceae</taxon>
        <taxon>Rhabdobacter</taxon>
    </lineage>
</organism>
<protein>
    <submittedName>
        <fullName evidence="2">Polyisoprenoid-binding protein YceI</fullName>
    </submittedName>
</protein>
<dbReference type="Pfam" id="PF04264">
    <property type="entry name" value="YceI"/>
    <property type="match status" value="1"/>
</dbReference>
<sequence length="208" mass="23190">MKKKMLVWLALVPLVWNCTDRKVEVATTTYALDAERSVAEWKGHLKTGYFNEGSMAVQSENLEVRDGQVTGGTFRLPVSSIVNFNLPTEEVKQQLVHHLQSADFFNMALHPNVTFELLEVAPYTGTQAGAITGANYQVRGTLSLLGKTNPVVFPARIKFVDDKIDIEAKLQIDRTKWGMTYATDPALPAESYIEPLIDLHLKLVGTKK</sequence>
<dbReference type="RefSeq" id="WP_184177006.1">
    <property type="nucleotide sequence ID" value="NZ_JACHGF010000008.1"/>
</dbReference>
<accession>A0A840TS83</accession>
<dbReference type="PANTHER" id="PTHR34406">
    <property type="entry name" value="PROTEIN YCEI"/>
    <property type="match status" value="1"/>
</dbReference>
<dbReference type="EMBL" id="JACHGF010000008">
    <property type="protein sequence ID" value="MBB5286164.1"/>
    <property type="molecule type" value="Genomic_DNA"/>
</dbReference>
<evidence type="ECO:0000259" key="1">
    <source>
        <dbReference type="SMART" id="SM00867"/>
    </source>
</evidence>
<dbReference type="InterPro" id="IPR036761">
    <property type="entry name" value="TTHA0802/YceI-like_sf"/>
</dbReference>
<dbReference type="PANTHER" id="PTHR34406:SF1">
    <property type="entry name" value="PROTEIN YCEI"/>
    <property type="match status" value="1"/>
</dbReference>
<gene>
    <name evidence="2" type="ORF">HNQ92_004324</name>
</gene>
<dbReference type="InterPro" id="IPR007372">
    <property type="entry name" value="Lipid/polyisoprenoid-bd_YceI"/>
</dbReference>
<reference evidence="2 3" key="1">
    <citation type="submission" date="2020-08" db="EMBL/GenBank/DDBJ databases">
        <title>Genomic Encyclopedia of Type Strains, Phase IV (KMG-IV): sequencing the most valuable type-strain genomes for metagenomic binning, comparative biology and taxonomic classification.</title>
        <authorList>
            <person name="Goeker M."/>
        </authorList>
    </citation>
    <scope>NUCLEOTIDE SEQUENCE [LARGE SCALE GENOMIC DNA]</scope>
    <source>
        <strain evidence="2 3">DSM 105074</strain>
    </source>
</reference>
<dbReference type="AlphaFoldDB" id="A0A840TS83"/>
<dbReference type="Gene3D" id="2.40.128.110">
    <property type="entry name" value="Lipid/polyisoprenoid-binding, YceI-like"/>
    <property type="match status" value="1"/>
</dbReference>
<dbReference type="SMART" id="SM00867">
    <property type="entry name" value="YceI"/>
    <property type="match status" value="1"/>
</dbReference>
<dbReference type="SUPFAM" id="SSF101874">
    <property type="entry name" value="YceI-like"/>
    <property type="match status" value="1"/>
</dbReference>
<name>A0A840TS83_9BACT</name>
<keyword evidence="3" id="KW-1185">Reference proteome</keyword>
<feature type="domain" description="Lipid/polyisoprenoid-binding YceI-like" evidence="1">
    <location>
        <begin position="29"/>
        <end position="206"/>
    </location>
</feature>
<dbReference type="Proteomes" id="UP000557307">
    <property type="component" value="Unassembled WGS sequence"/>
</dbReference>
<evidence type="ECO:0000313" key="2">
    <source>
        <dbReference type="EMBL" id="MBB5286164.1"/>
    </source>
</evidence>
<comment type="caution">
    <text evidence="2">The sequence shown here is derived from an EMBL/GenBank/DDBJ whole genome shotgun (WGS) entry which is preliminary data.</text>
</comment>
<proteinExistence type="predicted"/>
<evidence type="ECO:0000313" key="3">
    <source>
        <dbReference type="Proteomes" id="UP000557307"/>
    </source>
</evidence>